<dbReference type="GO" id="GO:0007095">
    <property type="term" value="P:mitotic G2 DNA damage checkpoint signaling"/>
    <property type="evidence" value="ECO:0007669"/>
    <property type="project" value="TreeGrafter"/>
</dbReference>
<keyword evidence="4" id="KW-0833">Ubl conjugation pathway</keyword>
<dbReference type="PROSITE" id="PS50082">
    <property type="entry name" value="WD_REPEATS_2"/>
    <property type="match status" value="3"/>
</dbReference>
<evidence type="ECO:0000256" key="3">
    <source>
        <dbReference type="ARBA" id="ARBA00022737"/>
    </source>
</evidence>
<feature type="repeat" description="WD" evidence="6">
    <location>
        <begin position="122"/>
        <end position="164"/>
    </location>
</feature>
<dbReference type="WBParaSite" id="PSAMB.scaffold7225size8001.g29775.t1">
    <property type="protein sequence ID" value="PSAMB.scaffold7225size8001.g29775.t1"/>
    <property type="gene ID" value="PSAMB.scaffold7225size8001.g29775"/>
</dbReference>
<dbReference type="PANTHER" id="PTHR22852">
    <property type="entry name" value="LETHAL 2 DENTICLELESS PROTEIN RETINOIC ACID-REGULATED NUCLEAR MATRIX-ASSOCIATED PROTEIN"/>
    <property type="match status" value="1"/>
</dbReference>
<dbReference type="PROSITE" id="PS50294">
    <property type="entry name" value="WD_REPEATS_REGION"/>
    <property type="match status" value="1"/>
</dbReference>
<dbReference type="GO" id="GO:0030674">
    <property type="term" value="F:protein-macromolecule adaptor activity"/>
    <property type="evidence" value="ECO:0007669"/>
    <property type="project" value="TreeGrafter"/>
</dbReference>
<keyword evidence="3" id="KW-0677">Repeat</keyword>
<evidence type="ECO:0000256" key="7">
    <source>
        <dbReference type="SAM" id="MobiDB-lite"/>
    </source>
</evidence>
<evidence type="ECO:0000256" key="5">
    <source>
        <dbReference type="ARBA" id="ARBA00038344"/>
    </source>
</evidence>
<evidence type="ECO:0000313" key="8">
    <source>
        <dbReference type="Proteomes" id="UP000887566"/>
    </source>
</evidence>
<feature type="region of interest" description="Disordered" evidence="7">
    <location>
        <begin position="439"/>
        <end position="493"/>
    </location>
</feature>
<dbReference type="SMART" id="SM00320">
    <property type="entry name" value="WD40"/>
    <property type="match status" value="6"/>
</dbReference>
<accession>A0A914XDY9</accession>
<comment type="pathway">
    <text evidence="1">Protein modification; protein ubiquitination.</text>
</comment>
<keyword evidence="8" id="KW-1185">Reference proteome</keyword>
<dbReference type="InterPro" id="IPR036322">
    <property type="entry name" value="WD40_repeat_dom_sf"/>
</dbReference>
<dbReference type="InterPro" id="IPR015943">
    <property type="entry name" value="WD40/YVTN_repeat-like_dom_sf"/>
</dbReference>
<dbReference type="PANTHER" id="PTHR22852:SF0">
    <property type="entry name" value="DENTICLELESS PROTEIN HOMOLOG"/>
    <property type="match status" value="1"/>
</dbReference>
<dbReference type="Proteomes" id="UP000887566">
    <property type="component" value="Unplaced"/>
</dbReference>
<dbReference type="Pfam" id="PF00400">
    <property type="entry name" value="WD40"/>
    <property type="match status" value="2"/>
</dbReference>
<evidence type="ECO:0000313" key="9">
    <source>
        <dbReference type="WBParaSite" id="PSAMB.scaffold7225size8001.g29775.t1"/>
    </source>
</evidence>
<dbReference type="PROSITE" id="PS00678">
    <property type="entry name" value="WD_REPEATS_1"/>
    <property type="match status" value="1"/>
</dbReference>
<reference evidence="9" key="1">
    <citation type="submission" date="2022-11" db="UniProtKB">
        <authorList>
            <consortium name="WormBaseParasite"/>
        </authorList>
    </citation>
    <scope>IDENTIFICATION</scope>
</reference>
<feature type="repeat" description="WD" evidence="6">
    <location>
        <begin position="365"/>
        <end position="405"/>
    </location>
</feature>
<dbReference type="Gene3D" id="2.130.10.10">
    <property type="entry name" value="YVTN repeat-like/Quinoprotein amine dehydrogenase"/>
    <property type="match status" value="2"/>
</dbReference>
<organism evidence="8 9">
    <name type="scientific">Plectus sambesii</name>
    <dbReference type="NCBI Taxonomy" id="2011161"/>
    <lineage>
        <taxon>Eukaryota</taxon>
        <taxon>Metazoa</taxon>
        <taxon>Ecdysozoa</taxon>
        <taxon>Nematoda</taxon>
        <taxon>Chromadorea</taxon>
        <taxon>Plectida</taxon>
        <taxon>Plectina</taxon>
        <taxon>Plectoidea</taxon>
        <taxon>Plectidae</taxon>
        <taxon>Plectus</taxon>
    </lineage>
</organism>
<dbReference type="GO" id="GO:0043161">
    <property type="term" value="P:proteasome-mediated ubiquitin-dependent protein catabolic process"/>
    <property type="evidence" value="ECO:0007669"/>
    <property type="project" value="TreeGrafter"/>
</dbReference>
<evidence type="ECO:0000256" key="6">
    <source>
        <dbReference type="PROSITE-ProRule" id="PRU00221"/>
    </source>
</evidence>
<protein>
    <submittedName>
        <fullName evidence="9">Denticleless</fullName>
    </submittedName>
</protein>
<comment type="similarity">
    <text evidence="5">Belongs to the WD repeat cdt2 family.</text>
</comment>
<evidence type="ECO:0000256" key="1">
    <source>
        <dbReference type="ARBA" id="ARBA00004906"/>
    </source>
</evidence>
<dbReference type="InterPro" id="IPR019775">
    <property type="entry name" value="WD40_repeat_CS"/>
</dbReference>
<name>A0A914XDY9_9BILA</name>
<dbReference type="SUPFAM" id="SSF50978">
    <property type="entry name" value="WD40 repeat-like"/>
    <property type="match status" value="1"/>
</dbReference>
<feature type="compositionally biased region" description="Polar residues" evidence="7">
    <location>
        <begin position="440"/>
        <end position="455"/>
    </location>
</feature>
<evidence type="ECO:0000256" key="4">
    <source>
        <dbReference type="ARBA" id="ARBA00022786"/>
    </source>
</evidence>
<evidence type="ECO:0000256" key="2">
    <source>
        <dbReference type="ARBA" id="ARBA00022574"/>
    </source>
</evidence>
<dbReference type="InterPro" id="IPR051865">
    <property type="entry name" value="WD-repeat_CDT2_adapter"/>
</dbReference>
<dbReference type="AlphaFoldDB" id="A0A914XDY9"/>
<sequence>MSAATSIKNSLARKPRSVVPEAALKCFTSENSYDATNVLISCRFSPESNASHLLALSDEEGFVSIVDVGAKDLRNTKTWQAHENACMDVCWVPKKCNELLTLSGDESATLWDVETGAQLNDFRAHRSTVRCASFSPDDPHCFATGARDGAVIVWDTRTRNRRHSDSDGISTPLPVDSIANAHVVDDSIYKPSLVRQGRKSKKSTHRMSVGSTGPLPSVTGLLHYDNHTIVSASSSSKSGIRFWDLRKSYNHKAGHPVPIRTLRFPERKKLSGVTSLCFNRYKSSLFAAATDSIVYEYAVCTSNDKPVCQYEGAVIESFYVQIDVCHSADFLICGSAKESAVIWDLQEGRGGEPVSSRLPYPKFSLQGHNNEVTGVSWSQNMEWIATCDDVSWRLWSMSPTASLRTPATQEEANRRAVATEYNLPSFAATAKKIESMALTPKSQQLSSPSTVTVKSSQEEERGGVGGGVGTKRKLPFQSPFKSPSSLVYSEKENRSPLKKMSKRLFSPPPVTVSAANSNNPFYYSCPTENLPNFVVEQAQRSPMTEVKSPMPNRKKLSDWLLKEPIGQKQLSPRKLTLRPKSTQRRSSARTILDFFGAK</sequence>
<feature type="repeat" description="WD" evidence="6">
    <location>
        <begin position="79"/>
        <end position="121"/>
    </location>
</feature>
<dbReference type="InterPro" id="IPR001680">
    <property type="entry name" value="WD40_rpt"/>
</dbReference>
<dbReference type="GO" id="GO:0005634">
    <property type="term" value="C:nucleus"/>
    <property type="evidence" value="ECO:0007669"/>
    <property type="project" value="TreeGrafter"/>
</dbReference>
<proteinExistence type="inferred from homology"/>
<keyword evidence="2 6" id="KW-0853">WD repeat</keyword>